<dbReference type="STRING" id="1195236.CTER_0504"/>
<dbReference type="Gene3D" id="1.10.1760.20">
    <property type="match status" value="1"/>
</dbReference>
<dbReference type="EMBL" id="AORV01000018">
    <property type="protein sequence ID" value="EMS73541.1"/>
    <property type="molecule type" value="Genomic_DNA"/>
</dbReference>
<keyword evidence="1" id="KW-1133">Transmembrane helix</keyword>
<feature type="transmembrane region" description="Helical" evidence="1">
    <location>
        <begin position="103"/>
        <end position="131"/>
    </location>
</feature>
<evidence type="ECO:0008006" key="4">
    <source>
        <dbReference type="Google" id="ProtNLM"/>
    </source>
</evidence>
<organism evidence="2 3">
    <name type="scientific">Ruminiclostridium cellobioparum subsp. termitidis CT1112</name>
    <dbReference type="NCBI Taxonomy" id="1195236"/>
    <lineage>
        <taxon>Bacteria</taxon>
        <taxon>Bacillati</taxon>
        <taxon>Bacillota</taxon>
        <taxon>Clostridia</taxon>
        <taxon>Eubacteriales</taxon>
        <taxon>Oscillospiraceae</taxon>
        <taxon>Ruminiclostridium</taxon>
    </lineage>
</organism>
<dbReference type="GO" id="GO:0022857">
    <property type="term" value="F:transmembrane transporter activity"/>
    <property type="evidence" value="ECO:0007669"/>
    <property type="project" value="InterPro"/>
</dbReference>
<dbReference type="AlphaFoldDB" id="S0FT79"/>
<comment type="caution">
    <text evidence="2">The sequence shown here is derived from an EMBL/GenBank/DDBJ whole genome shotgun (WGS) entry which is preliminary data.</text>
</comment>
<evidence type="ECO:0000313" key="3">
    <source>
        <dbReference type="Proteomes" id="UP000014155"/>
    </source>
</evidence>
<keyword evidence="3" id="KW-1185">Reference proteome</keyword>
<feature type="transmembrane region" description="Helical" evidence="1">
    <location>
        <begin position="43"/>
        <end position="68"/>
    </location>
</feature>
<feature type="transmembrane region" description="Helical" evidence="1">
    <location>
        <begin position="74"/>
        <end position="96"/>
    </location>
</feature>
<dbReference type="eggNOG" id="ENOG502ZW3A">
    <property type="taxonomic scope" value="Bacteria"/>
</dbReference>
<proteinExistence type="predicted"/>
<evidence type="ECO:0000313" key="2">
    <source>
        <dbReference type="EMBL" id="EMS73541.1"/>
    </source>
</evidence>
<dbReference type="RefSeq" id="WP_004623853.1">
    <property type="nucleotide sequence ID" value="NZ_AORV01000018.1"/>
</dbReference>
<dbReference type="Pfam" id="PF12822">
    <property type="entry name" value="ECF_trnsprt"/>
    <property type="match status" value="1"/>
</dbReference>
<evidence type="ECO:0000256" key="1">
    <source>
        <dbReference type="SAM" id="Phobius"/>
    </source>
</evidence>
<keyword evidence="1" id="KW-0812">Transmembrane</keyword>
<name>S0FT79_RUMCE</name>
<dbReference type="InterPro" id="IPR024529">
    <property type="entry name" value="ECF_trnsprt_substrate-spec"/>
</dbReference>
<dbReference type="PATRIC" id="fig|1195236.3.peg.825"/>
<accession>S0FT79</accession>
<gene>
    <name evidence="2" type="ORF">CTER_0504</name>
</gene>
<sequence length="180" mass="18994">MKKKSVRELILSGLSIAIGLLLPMIFHAFGLGSAFLPMHIPVLIAGFAVSLPFAVIVGVLTPLLSALLTGMPPLFPVLPFMIFELAAYGAVASLLYRKFRLNVYISLIASMIAGRIVSGMAVWVLAALFGAKLPGPAAFVAGSITGSIPGIVIQIVFIPALVIILDRNRLLRKEGLSGES</sequence>
<dbReference type="Proteomes" id="UP000014155">
    <property type="component" value="Unassembled WGS sequence"/>
</dbReference>
<protein>
    <recommendedName>
        <fullName evidence="4">ECF transporter S component</fullName>
    </recommendedName>
</protein>
<reference evidence="2 3" key="1">
    <citation type="journal article" date="2013" name="Genome Announc.">
        <title>Draft Genome Sequence of the Cellulolytic, Mesophilic, Anaerobic Bacterium Clostridium termitidis Strain CT1112 (DSM 5398).</title>
        <authorList>
            <person name="Lal S."/>
            <person name="Ramachandran U."/>
            <person name="Zhang X."/>
            <person name="Munir R."/>
            <person name="Sparling R."/>
            <person name="Levin D.B."/>
        </authorList>
    </citation>
    <scope>NUCLEOTIDE SEQUENCE [LARGE SCALE GENOMIC DNA]</scope>
    <source>
        <strain evidence="2 3">CT1112</strain>
    </source>
</reference>
<feature type="transmembrane region" description="Helical" evidence="1">
    <location>
        <begin position="12"/>
        <end position="36"/>
    </location>
</feature>
<keyword evidence="1" id="KW-0472">Membrane</keyword>
<feature type="transmembrane region" description="Helical" evidence="1">
    <location>
        <begin position="137"/>
        <end position="165"/>
    </location>
</feature>